<organism evidence="1">
    <name type="scientific">viral metagenome</name>
    <dbReference type="NCBI Taxonomy" id="1070528"/>
    <lineage>
        <taxon>unclassified sequences</taxon>
        <taxon>metagenomes</taxon>
        <taxon>organismal metagenomes</taxon>
    </lineage>
</organism>
<dbReference type="EMBL" id="MT144598">
    <property type="protein sequence ID" value="QJH94274.1"/>
    <property type="molecule type" value="Genomic_DNA"/>
</dbReference>
<reference evidence="1" key="1">
    <citation type="submission" date="2020-03" db="EMBL/GenBank/DDBJ databases">
        <title>The deep terrestrial virosphere.</title>
        <authorList>
            <person name="Holmfeldt K."/>
            <person name="Nilsson E."/>
            <person name="Simone D."/>
            <person name="Lopez-Fernandez M."/>
            <person name="Wu X."/>
            <person name="de Brujin I."/>
            <person name="Lundin D."/>
            <person name="Andersson A."/>
            <person name="Bertilsson S."/>
            <person name="Dopson M."/>
        </authorList>
    </citation>
    <scope>NUCLEOTIDE SEQUENCE</scope>
    <source>
        <strain evidence="1">TM448A00111</strain>
        <strain evidence="2">TM448B00196</strain>
    </source>
</reference>
<evidence type="ECO:0000313" key="1">
    <source>
        <dbReference type="EMBL" id="QJA44558.1"/>
    </source>
</evidence>
<dbReference type="AlphaFoldDB" id="A0A6H1ZAK0"/>
<gene>
    <name evidence="1" type="ORF">TM448A00111_0061</name>
    <name evidence="2" type="ORF">TM448B00196_0061</name>
</gene>
<dbReference type="EMBL" id="MT143977">
    <property type="protein sequence ID" value="QJA44558.1"/>
    <property type="molecule type" value="Genomic_DNA"/>
</dbReference>
<name>A0A6H1ZAK0_9ZZZZ</name>
<protein>
    <submittedName>
        <fullName evidence="1">Uncharacterized protein</fullName>
    </submittedName>
</protein>
<accession>A0A6H1ZAK0</accession>
<sequence length="107" mass="12223">MVTIRYSHYWPPLLGPNCSRVVDGICVARMASGLRWQDWVGRAAACPPEWAFGTRVILDGTEWTCQDRGGKIQFVDGLPWIDFLTDAPTYRYGELVDVEVVFLWTKK</sequence>
<evidence type="ECO:0000313" key="2">
    <source>
        <dbReference type="EMBL" id="QJH94274.1"/>
    </source>
</evidence>
<proteinExistence type="predicted"/>